<dbReference type="Proteomes" id="UP000694850">
    <property type="component" value="Unplaced"/>
</dbReference>
<evidence type="ECO:0000313" key="1">
    <source>
        <dbReference type="Proteomes" id="UP000694850"/>
    </source>
</evidence>
<keyword evidence="1" id="KW-1185">Reference proteome</keyword>
<gene>
    <name evidence="2" type="primary">ROBO1</name>
</gene>
<evidence type="ECO:0000313" key="2">
    <source>
        <dbReference type="RefSeq" id="XP_042639579.1"/>
    </source>
</evidence>
<accession>A0AC54ZE66</accession>
<dbReference type="RefSeq" id="XP_042639579.1">
    <property type="nucleotide sequence ID" value="XM_042783645.1"/>
</dbReference>
<sequence length="2397" mass="264994">MATTVTTVTPSAALVLFPTDPEDLERGSDNGTPIPTSDNDDNSLGYTGSRLRQEDFPPRIVEHPSDLIVSKGEPATLNCKAEGRPTPTIEWYKGGERVETDKDDPRSHRMLLPSGSLFFLRIVHGRKSRPDEGVYVCVARNYLGEAVSHNASLEVAILRDDFRQNPSDVMVAVGEPAVMECQPPRGHPEPTISWKKDGSPLDDKDERITIRGGKLMITYTRKSDAGKYVCVGTNMVGERESEVAELTVLERPSFVKRPSNLAVTVDDSAEFKCEARGDPVPTVRWRKDDGELPKSRYEIRDDHTLKIRKVIAGDMGSYTCVAENMVGKAEASATLTVQVGSEPPHFVVKPRDQVVAMGRTVTFQCEATGNPQPAIFWRREGSQNLLFSYQPPQSSSRFSVSQTGDLTITNVQRSDVGYYICQTLNVAGSIITKAYLEVTDAIADRPPPVIRQGPVNQTVAVDGTLVLSCVATGSPVPTILWRKDGVLVSTQDSRIKQLETGVLQIRYAKLGDTGRYTCIASTPSGEATWSAYIEVQEFGVPVQPPRPTDPNLIPSAPSKPEVTDVSRNTVTLSWQPNLNSGATPTSYIIEAFSHASGSSWQTVAENVKTETFAIKGLKPNAIYLFLVRAANAYGISDPSQISDPVKTQDVPPTSQGVDHKQVQRELGNVVLHLHNPTILSSSSIEVHWTVDQQSQYIQGYKILYRPSGANRGESEWLVFEVRTPTKNSVVIPELKKGVNYEIKARPFFNEFQGADSEIKFAKTLEEAPSAPPQGVTVSKNDGNGTAILVTWQPPPEDTQNGMVQEYKVWCLGNETRYHINKSVDGSTFSVVIPSLVPGIRYSVEVAASTGAGPGVKSEPQFIQLDSHGNPVSPEDQVSLAQQISDVVKQPAFIAGIGAACWIILMVFSIWLYRHRKKRNGLTSTYAGIRKVPSFTFTPTVTYQRGGEAVSSGGRPGLLNISEPAAQPWLADTWPNTGNNHNDCSINCCTAGNGNSDSNLTTYSRPADCIANYNNQLDNKQTNLMLPESTVYGDVDLSNKINEMKTFNSPNLKDGRFVNPSGQPTPYATTQLIQSNLSNNMNNGSGDSSEKHWKPSGQQKQEVAPIQYNIMEQNKLNKDYRANETIPPTIPYNQSYDQNTGGSYNSSDRGSSTSGSQGHKKGARTPKVPKQGGMNWTDLLPPPPVHPPPHSNSEEYSISVDESYDQEMSCPVPPARMYLQQDELEEEEDERGPTPPVRGAASSPAAVSYSHQSTATLTPSPQEELQPMLQDCPEDIGHMQHQPDRRRQPVSPPPPPRPISPPHTYGYISGPLVSDMDTDAPEEEEDEADMEVAKMQTRRLLLRGLEQTPASSVGDLESSVTGSMINGWGSASEEDNISSGRSSVSSSDGSFFTDADFAQAVAAAAEYAGLKVARRQMQDAAGRRHFHASQCPRPTSPVSTDSNMSAAVMQKARPAKKQKHQPGHLRREAYTDDLPPPPVPPPAIKSPTVQSKTQLEVRPVMVPKLPPIEARADRSSDRKGGSYKGREVLDGRQVADMRTNPGDLREAQEQQNDGKGRGNKAAKRDLPPAKPHLIQEDILPYCRPTFPTSNNPRDPSSSSSMSSRGSGSRQREQANVGRRNIAEMQVLGGYERGEDNNEELEPYLVELPLKKSYKGVKQEEPGVFLPKLLHWCKQRPQLELGNKLFLCFCIVVSVSHSSRRHSFSKFGSNIWCIGRERKVRSETRWPREGTLDKNIVAAVLDRVQIPGPHGHLDQFPYILVWQDMVDNPPPWLKPFLPNLSVKVLASALGAKKKEKQKPEQPASCAVLPPVLSDSQPHPDLIDLGVEIPPPSYAPTPPSHPLQVSQVSGGSGASGPSAPAITGPASGLHPCQRGTLETEAPTSTAQALPLRATGPPQEDGSRTWQYWPFSTSDLYNWKAQNAPFSENPQGLINLLDSILFTHNPTWDDCQQLLQALFTTEERERILNEARKNVLGDNGQPTTLQNLIDAGFPLTRPEWDFEQSKGREHLRNYRQILMAGLRVAARKPTNLAKVNSVRQEPTESPAAYLERLMEAFRLYTPIDPQADESRAAVVLSFVNQAAPDIRRKLQKIERLGEQTLQDLMKVAERVYNTRETPEEKEKRIRKEERDFQAKERRDLLSKAQAHIYFHKDGIQVTEGEGFPLQVLTVSLHDEYRLYKEAESQHADPTDMTPWLQKFPQAWAETGGIGLAKHQPPIIVDLKSSVTPVRVRQYPMSREARNGIQPHIQRLLQAGVLKKCRSAWNTPLLPVRKPGGEYRLVQDLREVNCHVEDLHSTVPNPYTLLSSLPPDHVWYTTLDLKDAFFSLPLAPQSQDIFAFEWFDETNQALGQLTWTRLIQGFKHSPTFFNEALSDNLCEYRGQNPNVTLLQYVDDLLIAAPD</sequence>
<reference evidence="2" key="1">
    <citation type="submission" date="2025-08" db="UniProtKB">
        <authorList>
            <consortium name="RefSeq"/>
        </authorList>
    </citation>
    <scope>IDENTIFICATION</scope>
</reference>
<proteinExistence type="predicted"/>
<name>A0AC54ZE66_ORYAF</name>
<protein>
    <submittedName>
        <fullName evidence="2">Roundabout homolog 1</fullName>
    </submittedName>
</protein>
<organism evidence="1 2">
    <name type="scientific">Orycteropus afer afer</name>
    <dbReference type="NCBI Taxonomy" id="1230840"/>
    <lineage>
        <taxon>Eukaryota</taxon>
        <taxon>Metazoa</taxon>
        <taxon>Chordata</taxon>
        <taxon>Craniata</taxon>
        <taxon>Vertebrata</taxon>
        <taxon>Euteleostomi</taxon>
        <taxon>Mammalia</taxon>
        <taxon>Eutheria</taxon>
        <taxon>Afrotheria</taxon>
        <taxon>Tubulidentata</taxon>
        <taxon>Orycteropodidae</taxon>
        <taxon>Orycteropus</taxon>
    </lineage>
</organism>